<evidence type="ECO:0000313" key="3">
    <source>
        <dbReference type="Proteomes" id="UP001586593"/>
    </source>
</evidence>
<keyword evidence="3" id="KW-1185">Reference proteome</keyword>
<organism evidence="2 3">
    <name type="scientific">Phialemonium thermophilum</name>
    <dbReference type="NCBI Taxonomy" id="223376"/>
    <lineage>
        <taxon>Eukaryota</taxon>
        <taxon>Fungi</taxon>
        <taxon>Dikarya</taxon>
        <taxon>Ascomycota</taxon>
        <taxon>Pezizomycotina</taxon>
        <taxon>Sordariomycetes</taxon>
        <taxon>Sordariomycetidae</taxon>
        <taxon>Cephalothecales</taxon>
        <taxon>Cephalothecaceae</taxon>
        <taxon>Phialemonium</taxon>
    </lineage>
</organism>
<dbReference type="EMBL" id="JAZHXJ010000256">
    <property type="protein sequence ID" value="KAL1866819.1"/>
    <property type="molecule type" value="Genomic_DNA"/>
</dbReference>
<protein>
    <submittedName>
        <fullName evidence="2">Uncharacterized protein</fullName>
    </submittedName>
</protein>
<feature type="compositionally biased region" description="Low complexity" evidence="1">
    <location>
        <begin position="43"/>
        <end position="54"/>
    </location>
</feature>
<evidence type="ECO:0000256" key="1">
    <source>
        <dbReference type="SAM" id="MobiDB-lite"/>
    </source>
</evidence>
<gene>
    <name evidence="2" type="ORF">VTK73DRAFT_4518</name>
</gene>
<dbReference type="Proteomes" id="UP001586593">
    <property type="component" value="Unassembled WGS sequence"/>
</dbReference>
<proteinExistence type="predicted"/>
<feature type="region of interest" description="Disordered" evidence="1">
    <location>
        <begin position="40"/>
        <end position="78"/>
    </location>
</feature>
<name>A0ABR3WTN1_9PEZI</name>
<evidence type="ECO:0000313" key="2">
    <source>
        <dbReference type="EMBL" id="KAL1866819.1"/>
    </source>
</evidence>
<sequence>MASALSSDETCETACRAEGAGRSVNRECSAMRVCRKNSSIMEGSRSTGRSSSSGRRCRKTLASERRSSSRRAASTSTTWAYVASSSSSSSSASLSSPRAAQVARWMALSSSGAHRPNRDSRRLLLEGRRAQPSGPTVRVVGLGCSPRWEWVSDTATPSLVAARDATSQGRSSRGMPHRSDCLISRNTTAAHSLRFGFFFFAAAAANDDDDDGPLVCSPMLIESRRMMPVSGQHVSDAWHDMASTCFDTTMRQSVLMLARVGWNRNGVRLRQTSAPLRRRDGQSGYASDPVPWAAKFCAWQPSERTMRYCASQSSPRSALPAQNVSSSSPQVSSSRRRYALSTVFM</sequence>
<reference evidence="2 3" key="1">
    <citation type="journal article" date="2024" name="Commun. Biol.">
        <title>Comparative genomic analysis of thermophilic fungi reveals convergent evolutionary adaptations and gene losses.</title>
        <authorList>
            <person name="Steindorff A.S."/>
            <person name="Aguilar-Pontes M.V."/>
            <person name="Robinson A.J."/>
            <person name="Andreopoulos B."/>
            <person name="LaButti K."/>
            <person name="Kuo A."/>
            <person name="Mondo S."/>
            <person name="Riley R."/>
            <person name="Otillar R."/>
            <person name="Haridas S."/>
            <person name="Lipzen A."/>
            <person name="Grimwood J."/>
            <person name="Schmutz J."/>
            <person name="Clum A."/>
            <person name="Reid I.D."/>
            <person name="Moisan M.C."/>
            <person name="Butler G."/>
            <person name="Nguyen T.T.M."/>
            <person name="Dewar K."/>
            <person name="Conant G."/>
            <person name="Drula E."/>
            <person name="Henrissat B."/>
            <person name="Hansel C."/>
            <person name="Singer S."/>
            <person name="Hutchinson M.I."/>
            <person name="de Vries R.P."/>
            <person name="Natvig D.O."/>
            <person name="Powell A.J."/>
            <person name="Tsang A."/>
            <person name="Grigoriev I.V."/>
        </authorList>
    </citation>
    <scope>NUCLEOTIDE SEQUENCE [LARGE SCALE GENOMIC DNA]</scope>
    <source>
        <strain evidence="2 3">ATCC 24622</strain>
    </source>
</reference>
<accession>A0ABR3WTN1</accession>
<comment type="caution">
    <text evidence="2">The sequence shown here is derived from an EMBL/GenBank/DDBJ whole genome shotgun (WGS) entry which is preliminary data.</text>
</comment>